<name>D9WQN0_9ACTN</name>
<dbReference type="SUPFAM" id="SSF55048">
    <property type="entry name" value="Probable ACP-binding domain of malonyl-CoA ACP transacylase"/>
    <property type="match status" value="1"/>
</dbReference>
<proteinExistence type="predicted"/>
<evidence type="ECO:0000256" key="3">
    <source>
        <dbReference type="ARBA" id="ARBA00022679"/>
    </source>
</evidence>
<dbReference type="SUPFAM" id="SSF52151">
    <property type="entry name" value="FabD/lysophospholipase-like"/>
    <property type="match status" value="1"/>
</dbReference>
<dbReference type="Proteomes" id="UP000003963">
    <property type="component" value="Unassembled WGS sequence"/>
</dbReference>
<dbReference type="InterPro" id="IPR014043">
    <property type="entry name" value="Acyl_transferase_dom"/>
</dbReference>
<dbReference type="SUPFAM" id="SSF53901">
    <property type="entry name" value="Thiolase-like"/>
    <property type="match status" value="1"/>
</dbReference>
<keyword evidence="8" id="KW-1185">Reference proteome</keyword>
<dbReference type="FunFam" id="3.40.47.10:FF:000019">
    <property type="entry name" value="Polyketide synthase type I"/>
    <property type="match status" value="1"/>
</dbReference>
<dbReference type="EMBL" id="GG657754">
    <property type="protein sequence ID" value="EFL28163.1"/>
    <property type="molecule type" value="Genomic_DNA"/>
</dbReference>
<keyword evidence="1" id="KW-0596">Phosphopantetheine</keyword>
<evidence type="ECO:0000313" key="8">
    <source>
        <dbReference type="Proteomes" id="UP000003963"/>
    </source>
</evidence>
<dbReference type="AlphaFoldDB" id="D9WQN0"/>
<dbReference type="InterPro" id="IPR050091">
    <property type="entry name" value="PKS_NRPS_Biosynth_Enz"/>
</dbReference>
<dbReference type="InterPro" id="IPR016035">
    <property type="entry name" value="Acyl_Trfase/lysoPLipase"/>
</dbReference>
<dbReference type="SMART" id="SM00827">
    <property type="entry name" value="PKS_AT"/>
    <property type="match status" value="1"/>
</dbReference>
<dbReference type="GO" id="GO:0031177">
    <property type="term" value="F:phosphopantetheine binding"/>
    <property type="evidence" value="ECO:0007669"/>
    <property type="project" value="UniProtKB-ARBA"/>
</dbReference>
<dbReference type="InterPro" id="IPR001227">
    <property type="entry name" value="Ac_transferase_dom_sf"/>
</dbReference>
<dbReference type="PANTHER" id="PTHR43775">
    <property type="entry name" value="FATTY ACID SYNTHASE"/>
    <property type="match status" value="1"/>
</dbReference>
<dbReference type="GO" id="GO:0004315">
    <property type="term" value="F:3-oxoacyl-[acyl-carrier-protein] synthase activity"/>
    <property type="evidence" value="ECO:0007669"/>
    <property type="project" value="InterPro"/>
</dbReference>
<dbReference type="InterPro" id="IPR014030">
    <property type="entry name" value="Ketoacyl_synth_N"/>
</dbReference>
<dbReference type="PROSITE" id="PS52004">
    <property type="entry name" value="KS3_2"/>
    <property type="match status" value="1"/>
</dbReference>
<dbReference type="Gene3D" id="3.40.47.10">
    <property type="match status" value="1"/>
</dbReference>
<dbReference type="Gene3D" id="3.40.366.10">
    <property type="entry name" value="Malonyl-Coenzyme A Acyl Carrier Protein, domain 2"/>
    <property type="match status" value="1"/>
</dbReference>
<keyword evidence="2" id="KW-0597">Phosphoprotein</keyword>
<gene>
    <name evidence="7" type="ORF">SSOG_07877</name>
</gene>
<evidence type="ECO:0000256" key="5">
    <source>
        <dbReference type="ARBA" id="ARBA00023315"/>
    </source>
</evidence>
<dbReference type="InterPro" id="IPR020841">
    <property type="entry name" value="PKS_Beta-ketoAc_synthase_dom"/>
</dbReference>
<keyword evidence="4" id="KW-0511">Multifunctional enzyme</keyword>
<dbReference type="InterPro" id="IPR018201">
    <property type="entry name" value="Ketoacyl_synth_AS"/>
</dbReference>
<feature type="domain" description="Ketosynthase family 3 (KS3)" evidence="6">
    <location>
        <begin position="1"/>
        <end position="424"/>
    </location>
</feature>
<protein>
    <submittedName>
        <fullName evidence="7">Modular polyketide synthase</fullName>
    </submittedName>
</protein>
<dbReference type="CDD" id="cd00833">
    <property type="entry name" value="PKS"/>
    <property type="match status" value="1"/>
</dbReference>
<dbReference type="HOGENOM" id="CLU_000022_16_6_11"/>
<dbReference type="Pfam" id="PF00109">
    <property type="entry name" value="ketoacyl-synt"/>
    <property type="match status" value="1"/>
</dbReference>
<reference evidence="7 8" key="1">
    <citation type="submission" date="2009-02" db="EMBL/GenBank/DDBJ databases">
        <title>Annotation of Streptomyces hygroscopicus strain ATCC 53653.</title>
        <authorList>
            <consortium name="The Broad Institute Genome Sequencing Platform"/>
            <consortium name="Broad Institute Microbial Sequencing Center"/>
            <person name="Fischbach M."/>
            <person name="Godfrey P."/>
            <person name="Ward D."/>
            <person name="Young S."/>
            <person name="Zeng Q."/>
            <person name="Koehrsen M."/>
            <person name="Alvarado L."/>
            <person name="Berlin A.M."/>
            <person name="Bochicchio J."/>
            <person name="Borenstein D."/>
            <person name="Chapman S.B."/>
            <person name="Chen Z."/>
            <person name="Engels R."/>
            <person name="Freedman E."/>
            <person name="Gellesch M."/>
            <person name="Goldberg J."/>
            <person name="Griggs A."/>
            <person name="Gujja S."/>
            <person name="Heilman E.R."/>
            <person name="Heiman D.I."/>
            <person name="Hepburn T.A."/>
            <person name="Howarth C."/>
            <person name="Jen D."/>
            <person name="Larson L."/>
            <person name="Lewis B."/>
            <person name="Mehta T."/>
            <person name="Park D."/>
            <person name="Pearson M."/>
            <person name="Richards J."/>
            <person name="Roberts A."/>
            <person name="Saif S."/>
            <person name="Shea T.D."/>
            <person name="Shenoy N."/>
            <person name="Sisk P."/>
            <person name="Stolte C."/>
            <person name="Sykes S.N."/>
            <person name="Thomson T."/>
            <person name="Walk T."/>
            <person name="White J."/>
            <person name="Yandava C."/>
            <person name="Straight P."/>
            <person name="Clardy J."/>
            <person name="Hung D."/>
            <person name="Kolter R."/>
            <person name="Mekalanos J."/>
            <person name="Walker S."/>
            <person name="Walsh C.T."/>
            <person name="Wieland-Brown L.C."/>
            <person name="Haas B."/>
            <person name="Nusbaum C."/>
            <person name="Birren B."/>
        </authorList>
    </citation>
    <scope>NUCLEOTIDE SEQUENCE [LARGE SCALE GENOMIC DNA]</scope>
    <source>
        <strain evidence="7 8">ATCC 53653</strain>
    </source>
</reference>
<feature type="non-terminal residue" evidence="7">
    <location>
        <position position="740"/>
    </location>
</feature>
<evidence type="ECO:0000256" key="1">
    <source>
        <dbReference type="ARBA" id="ARBA00022450"/>
    </source>
</evidence>
<keyword evidence="5" id="KW-0012">Acyltransferase</keyword>
<dbReference type="PANTHER" id="PTHR43775:SF51">
    <property type="entry name" value="INACTIVE PHENOLPHTHIOCEROL SYNTHESIS POLYKETIDE SYNTHASE TYPE I PKS1-RELATED"/>
    <property type="match status" value="1"/>
</dbReference>
<dbReference type="Pfam" id="PF02801">
    <property type="entry name" value="Ketoacyl-synt_C"/>
    <property type="match status" value="1"/>
</dbReference>
<evidence type="ECO:0000313" key="7">
    <source>
        <dbReference type="EMBL" id="EFL28163.1"/>
    </source>
</evidence>
<dbReference type="InterPro" id="IPR016039">
    <property type="entry name" value="Thiolase-like"/>
</dbReference>
<organism evidence="7 8">
    <name type="scientific">Streptomyces himastatinicus ATCC 53653</name>
    <dbReference type="NCBI Taxonomy" id="457427"/>
    <lineage>
        <taxon>Bacteria</taxon>
        <taxon>Bacillati</taxon>
        <taxon>Actinomycetota</taxon>
        <taxon>Actinomycetes</taxon>
        <taxon>Kitasatosporales</taxon>
        <taxon>Streptomycetaceae</taxon>
        <taxon>Streptomyces</taxon>
        <taxon>Streptomyces violaceusniger group</taxon>
    </lineage>
</organism>
<dbReference type="STRING" id="457427.SSOG_07877"/>
<feature type="non-terminal residue" evidence="7">
    <location>
        <position position="1"/>
    </location>
</feature>
<dbReference type="InterPro" id="IPR032821">
    <property type="entry name" value="PKS_assoc"/>
</dbReference>
<evidence type="ECO:0000256" key="4">
    <source>
        <dbReference type="ARBA" id="ARBA00023268"/>
    </source>
</evidence>
<keyword evidence="3" id="KW-0808">Transferase</keyword>
<evidence type="ECO:0000256" key="2">
    <source>
        <dbReference type="ARBA" id="ARBA00022553"/>
    </source>
</evidence>
<dbReference type="InterPro" id="IPR014031">
    <property type="entry name" value="Ketoacyl_synth_C"/>
</dbReference>
<dbReference type="GO" id="GO:0006633">
    <property type="term" value="P:fatty acid biosynthetic process"/>
    <property type="evidence" value="ECO:0007669"/>
    <property type="project" value="InterPro"/>
</dbReference>
<dbReference type="InterPro" id="IPR016036">
    <property type="entry name" value="Malonyl_transacylase_ACP-bd"/>
</dbReference>
<dbReference type="GO" id="GO:0033068">
    <property type="term" value="P:macrolide biosynthetic process"/>
    <property type="evidence" value="ECO:0007669"/>
    <property type="project" value="UniProtKB-ARBA"/>
</dbReference>
<evidence type="ECO:0000259" key="6">
    <source>
        <dbReference type="PROSITE" id="PS52004"/>
    </source>
</evidence>
<dbReference type="SMART" id="SM00825">
    <property type="entry name" value="PKS_KS"/>
    <property type="match status" value="1"/>
</dbReference>
<dbReference type="Pfam" id="PF16197">
    <property type="entry name" value="KAsynt_C_assoc"/>
    <property type="match status" value="1"/>
</dbReference>
<sequence>DPIVVVGMACRYPGGAGSPEELWRLVDGGVDAISGFPSDRGWDLDALYDPEPGVRGKTYTRHGGFLEDAAEFDAEFFGISPREATAMDPQQRVLLQVTWEAFERAGIDPGTLHGSGTGVFVGAMSQEYGPRLHEGDDGLGGYLLTGNTASVASGRLAYTFGLEGPAVTIDTACSSSLVAMHQAVQALRVGDCSLAVAGGVTVMATPGMFVEFGQQRGLAADGRCKSFAAGADGTIWAEGAGMLLLERLSDAQANGHPVLAVIRGSAVNQDGASNGLTAPNGPSQQRVISAALAAAGLTPDQVDAVEGHGTGTTLGDPIEAQALLATYGQGRGEPLWLGSLKSNIGHAQAAAGVGGVIKMIQAMHHATLPRTLHVDAPSPHIDWTTGNIQLLAEARPWPENGHPRRAAISSFGISGTNAHLILEAPPTPEDAEDQQEPGTLLPWVLSAKSDQALRDQARRLRGHLADHPGLPSAAIGRSLATTRAHFAHRAAVVAADREAFDQALAALTRGEPSAALVRGTARPGRTAFLFTGQGSQRLGMGRGLYEAFPVFARAFDEVYGVLDPAVREVMWGDEEALHRTEFTQPAIFAVEVALFRLLESWGVRPDFVAGHSIGELAAAHVAGVFSLDDAAALVTARGRLMGALPPGGAMVAVEATEDEVAPYLTERVDLAAVNGPTSVVLSGTEDAVTAVLERLGERRTNRLTVSHAFHSPLMDPMLEDFRWVAQTVTYAEPRIPVVAD</sequence>
<dbReference type="PROSITE" id="PS00606">
    <property type="entry name" value="KS3_1"/>
    <property type="match status" value="1"/>
</dbReference>
<dbReference type="Pfam" id="PF00698">
    <property type="entry name" value="Acyl_transf_1"/>
    <property type="match status" value="1"/>
</dbReference>
<accession>D9WQN0</accession>
<dbReference type="Gene3D" id="3.30.70.3290">
    <property type="match status" value="1"/>
</dbReference>
<dbReference type="Gene3D" id="1.10.287.1960">
    <property type="match status" value="1"/>
</dbReference>
<dbReference type="GO" id="GO:0004312">
    <property type="term" value="F:fatty acid synthase activity"/>
    <property type="evidence" value="ECO:0007669"/>
    <property type="project" value="TreeGrafter"/>
</dbReference>
<dbReference type="Gene3D" id="3.30.70.250">
    <property type="entry name" value="Malonyl-CoA ACP transacylase, ACP-binding"/>
    <property type="match status" value="1"/>
</dbReference>